<dbReference type="InterPro" id="IPR004291">
    <property type="entry name" value="Transposase_IS66_central"/>
</dbReference>
<dbReference type="InterPro" id="IPR039552">
    <property type="entry name" value="IS66_C"/>
</dbReference>
<keyword evidence="6" id="KW-1185">Reference proteome</keyword>
<dbReference type="InterPro" id="IPR024463">
    <property type="entry name" value="Transposase_TnpC_homeodom"/>
</dbReference>
<gene>
    <name evidence="5" type="ORF">LG219_08250</name>
</gene>
<dbReference type="PANTHER" id="PTHR33678:SF1">
    <property type="entry name" value="BLL1576 PROTEIN"/>
    <property type="match status" value="1"/>
</dbReference>
<name>A0ABS8BKL6_9NEIS</name>
<evidence type="ECO:0000313" key="6">
    <source>
        <dbReference type="Proteomes" id="UP001198034"/>
    </source>
</evidence>
<dbReference type="NCBIfam" id="NF033517">
    <property type="entry name" value="transpos_IS66"/>
    <property type="match status" value="1"/>
</dbReference>
<dbReference type="PANTHER" id="PTHR33678">
    <property type="entry name" value="BLL1576 PROTEIN"/>
    <property type="match status" value="1"/>
</dbReference>
<sequence length="523" mass="58170">MDLAQELANSNLPAAVRAAILAQSELLTQQDQQLKQYVSDIQNKTQTIEALTMELAYLRRMRYGAKTEVMSSEQRDLFEEALDADMAALEAKLAAEQANNTPEVSNKTPRIRAGRQALPAHLPRTDMVHEPESCTCGQCGQGLVKVGEDISEQLHVQPAVFSVLRHIRPQYACRSCQTMTAAPIPAAIINGGLPTAATLAWVMVSKYVDHLPLYRLRKIAERSEVPLAESTLASWVGTVGWWLQPLADRLRERLKGETVLHADETPVKQLDPGKGKTKTAYLWAYRNTPLSGSAPIILFDYQGGRSGQHVRDFLADWQGQLMVDDYGGYKALFKTGVIELGCWAHARRKFFELHQANGSAVAFEALRRIGELYALEAQAKDLNPEQRRALRQQAAQPKLLEFKIWLDETGSKVAPNSALAKAIIYSQRRWAALERYAHSGIAPIDNNPVENSIRPIAIGKKNWLFAGSERAGQRAAAIQTLLGTAKLNDLDPMAWLTDTLEKLPTWPNSRIDELLPLRALTEK</sequence>
<evidence type="ECO:0000259" key="2">
    <source>
        <dbReference type="Pfam" id="PF13005"/>
    </source>
</evidence>
<organism evidence="5 6">
    <name type="scientific">Deefgea salmonis</name>
    <dbReference type="NCBI Taxonomy" id="2875502"/>
    <lineage>
        <taxon>Bacteria</taxon>
        <taxon>Pseudomonadati</taxon>
        <taxon>Pseudomonadota</taxon>
        <taxon>Betaproteobacteria</taxon>
        <taxon>Neisseriales</taxon>
        <taxon>Chitinibacteraceae</taxon>
        <taxon>Deefgea</taxon>
    </lineage>
</organism>
<feature type="domain" description="Transposase TnpC homeodomain" evidence="3">
    <location>
        <begin position="51"/>
        <end position="126"/>
    </location>
</feature>
<dbReference type="Pfam" id="PF03050">
    <property type="entry name" value="DDE_Tnp_IS66"/>
    <property type="match status" value="1"/>
</dbReference>
<feature type="domain" description="Transposase IS66 zinc-finger binding" evidence="2">
    <location>
        <begin position="134"/>
        <end position="176"/>
    </location>
</feature>
<comment type="caution">
    <text evidence="5">The sequence shown here is derived from an EMBL/GenBank/DDBJ whole genome shotgun (WGS) entry which is preliminary data.</text>
</comment>
<protein>
    <submittedName>
        <fullName evidence="5">IS66 family transposase</fullName>
    </submittedName>
</protein>
<dbReference type="Pfam" id="PF13817">
    <property type="entry name" value="DDE_Tnp_IS66_C"/>
    <property type="match status" value="1"/>
</dbReference>
<feature type="domain" description="Transposase IS66 central" evidence="1">
    <location>
        <begin position="192"/>
        <end position="473"/>
    </location>
</feature>
<feature type="domain" description="Transposase IS66 C-terminal" evidence="4">
    <location>
        <begin position="480"/>
        <end position="516"/>
    </location>
</feature>
<dbReference type="EMBL" id="JAJAWG010000004">
    <property type="protein sequence ID" value="MCB5196268.1"/>
    <property type="molecule type" value="Genomic_DNA"/>
</dbReference>
<evidence type="ECO:0000259" key="4">
    <source>
        <dbReference type="Pfam" id="PF13817"/>
    </source>
</evidence>
<reference evidence="5 6" key="1">
    <citation type="submission" date="2021-10" db="EMBL/GenBank/DDBJ databases">
        <authorList>
            <person name="Chen M."/>
        </authorList>
    </citation>
    <scope>NUCLEOTIDE SEQUENCE [LARGE SCALE GENOMIC DNA]</scope>
    <source>
        <strain evidence="5 6">H3-26</strain>
    </source>
</reference>
<dbReference type="Pfam" id="PF13005">
    <property type="entry name" value="zf-IS66"/>
    <property type="match status" value="1"/>
</dbReference>
<accession>A0ABS8BKL6</accession>
<proteinExistence type="predicted"/>
<dbReference type="Pfam" id="PF13007">
    <property type="entry name" value="LZ_Tnp_IS66"/>
    <property type="match status" value="1"/>
</dbReference>
<dbReference type="InterPro" id="IPR024474">
    <property type="entry name" value="Znf_dom_IS66"/>
</dbReference>
<evidence type="ECO:0000259" key="1">
    <source>
        <dbReference type="Pfam" id="PF03050"/>
    </source>
</evidence>
<evidence type="ECO:0000313" key="5">
    <source>
        <dbReference type="EMBL" id="MCB5196268.1"/>
    </source>
</evidence>
<dbReference type="Proteomes" id="UP001198034">
    <property type="component" value="Unassembled WGS sequence"/>
</dbReference>
<dbReference type="RefSeq" id="WP_226764033.1">
    <property type="nucleotide sequence ID" value="NZ_JAJAWG010000004.1"/>
</dbReference>
<dbReference type="InterPro" id="IPR052344">
    <property type="entry name" value="Transposase-related"/>
</dbReference>
<evidence type="ECO:0000259" key="3">
    <source>
        <dbReference type="Pfam" id="PF13007"/>
    </source>
</evidence>